<dbReference type="Pfam" id="PF10261">
    <property type="entry name" value="FIT"/>
    <property type="match status" value="1"/>
</dbReference>
<dbReference type="OMA" id="CERIHAS"/>
<gene>
    <name evidence="8" type="primary">SCS3</name>
    <name evidence="8" type="synonym">FIT2B</name>
    <name evidence="11" type="ORF">F503_05898</name>
</gene>
<dbReference type="PANTHER" id="PTHR23129">
    <property type="entry name" value="ACYL-COENZYME A DIPHOSPHATASE FITM2"/>
    <property type="match status" value="1"/>
</dbReference>
<proteinExistence type="inferred from homology"/>
<evidence type="ECO:0000313" key="11">
    <source>
        <dbReference type="EMBL" id="EPE10803.1"/>
    </source>
</evidence>
<comment type="catalytic activity">
    <reaction evidence="8">
        <text>an acyl-CoA + H2O = an acyl-4'-phosphopantetheine + adenosine 3',5'-bisphosphate + 2 H(+)</text>
        <dbReference type="Rhea" id="RHEA:50044"/>
        <dbReference type="ChEBI" id="CHEBI:15377"/>
        <dbReference type="ChEBI" id="CHEBI:15378"/>
        <dbReference type="ChEBI" id="CHEBI:58342"/>
        <dbReference type="ChEBI" id="CHEBI:58343"/>
        <dbReference type="ChEBI" id="CHEBI:132023"/>
    </reaction>
</comment>
<feature type="active site" evidence="8">
    <location>
        <position position="337"/>
    </location>
</feature>
<dbReference type="EMBL" id="KE148146">
    <property type="protein sequence ID" value="EPE10803.1"/>
    <property type="molecule type" value="Genomic_DNA"/>
</dbReference>
<keyword evidence="8" id="KW-1208">Phospholipid metabolism</keyword>
<protein>
    <recommendedName>
        <fullName evidence="8">Acyl-coenzyme A diphosphatase SCS3</fullName>
        <ecNumber evidence="8">3.6.1.-</ecNumber>
    </recommendedName>
    <alternativeName>
        <fullName evidence="8">FIT family protein SCS3</fullName>
    </alternativeName>
</protein>
<dbReference type="GO" id="GO:0140042">
    <property type="term" value="P:lipid droplet formation"/>
    <property type="evidence" value="ECO:0007669"/>
    <property type="project" value="UniProtKB-UniRule"/>
</dbReference>
<keyword evidence="6" id="KW-0443">Lipid metabolism</keyword>
<dbReference type="eggNOG" id="KOG3750">
    <property type="taxonomic scope" value="Eukaryota"/>
</dbReference>
<feature type="transmembrane region" description="Helical" evidence="10">
    <location>
        <begin position="119"/>
        <end position="137"/>
    </location>
</feature>
<reference evidence="11 12" key="1">
    <citation type="journal article" date="2013" name="BMC Genomics">
        <title>The genome and transcriptome of the pine saprophyte Ophiostoma piceae, and a comparison with the bark beetle-associated pine pathogen Grosmannia clavigera.</title>
        <authorList>
            <person name="Haridas S."/>
            <person name="Wang Y."/>
            <person name="Lim L."/>
            <person name="Massoumi Alamouti S."/>
            <person name="Jackman S."/>
            <person name="Docking R."/>
            <person name="Robertson G."/>
            <person name="Birol I."/>
            <person name="Bohlmann J."/>
            <person name="Breuil C."/>
        </authorList>
    </citation>
    <scope>NUCLEOTIDE SEQUENCE [LARGE SCALE GENOMIC DNA]</scope>
    <source>
        <strain evidence="11 12">UAMH 11346</strain>
    </source>
</reference>
<keyword evidence="4 8" id="KW-0256">Endoplasmic reticulum</keyword>
<dbReference type="HAMAP" id="MF_03231">
    <property type="entry name" value="SCS3"/>
    <property type="match status" value="1"/>
</dbReference>
<keyword evidence="8" id="KW-0444">Lipid biosynthesis</keyword>
<comment type="catalytic activity">
    <reaction evidence="8">
        <text>(5Z,8Z,11Z,14Z)-eicosatetraenoyl-CoA + H2O = S-(5Z,8Z,11Z,14Z-eicosatetraenoyl)-4'-phosphopantetheine + adenosine 3',5'-bisphosphate + 2 H(+)</text>
        <dbReference type="Rhea" id="RHEA:65568"/>
        <dbReference type="ChEBI" id="CHEBI:15377"/>
        <dbReference type="ChEBI" id="CHEBI:15378"/>
        <dbReference type="ChEBI" id="CHEBI:57368"/>
        <dbReference type="ChEBI" id="CHEBI:58343"/>
        <dbReference type="ChEBI" id="CHEBI:156554"/>
    </reaction>
</comment>
<evidence type="ECO:0000256" key="1">
    <source>
        <dbReference type="ARBA" id="ARBA00004477"/>
    </source>
</evidence>
<feature type="compositionally biased region" description="Low complexity" evidence="9">
    <location>
        <begin position="27"/>
        <end position="43"/>
    </location>
</feature>
<dbReference type="InterPro" id="IPR019388">
    <property type="entry name" value="FIT"/>
</dbReference>
<comment type="function">
    <text evidence="8">Fatty acyl-coenzyme A (CoA) diphosphatase that hydrolyzes fatty acyl-CoA to yield acyl-4'-phosphopantetheine and adenosine 3',5'-bisphosphate. Preferentially hydrolyzes unsaturated long-chain acyl-CoA substrates in the endoplasmic reticulum (ER) lumen. This catalytic activity is required for maintaining ER structure and for lipid droplets (LDs) biogenesis, which are lipid storage organelles involved in maintaining lipid and energy homeostasis. May directly bind to diacylglycerol (DAGs) and triacylglycerol, which is also important for LD biogenesis. May support directional budding of nacent LDs from the ER into the cytosol by reducing DAG levels at sites of LD formation. May play a role in the regulation of cell morphology and cytoskeletal organization. Involved in phospholipid biosynthesis.</text>
</comment>
<dbReference type="GO" id="GO:0005789">
    <property type="term" value="C:endoplasmic reticulum membrane"/>
    <property type="evidence" value="ECO:0007669"/>
    <property type="project" value="UniProtKB-SubCell"/>
</dbReference>
<evidence type="ECO:0000256" key="2">
    <source>
        <dbReference type="ARBA" id="ARBA00022692"/>
    </source>
</evidence>
<evidence type="ECO:0000256" key="4">
    <source>
        <dbReference type="ARBA" id="ARBA00022824"/>
    </source>
</evidence>
<feature type="transmembrane region" description="Helical" evidence="10">
    <location>
        <begin position="157"/>
        <end position="174"/>
    </location>
</feature>
<keyword evidence="7 8" id="KW-0472">Membrane</keyword>
<feature type="compositionally biased region" description="Polar residues" evidence="9">
    <location>
        <begin position="1"/>
        <end position="26"/>
    </location>
</feature>
<keyword evidence="5 8" id="KW-1133">Transmembrane helix</keyword>
<dbReference type="GO" id="GO:0008654">
    <property type="term" value="P:phospholipid biosynthetic process"/>
    <property type="evidence" value="ECO:0007669"/>
    <property type="project" value="UniProtKB-KW"/>
</dbReference>
<feature type="active site" evidence="8">
    <location>
        <position position="243"/>
    </location>
</feature>
<dbReference type="PANTHER" id="PTHR23129:SF0">
    <property type="entry name" value="ACYL-COENZYME A DIPHOSPHATASE FITM2"/>
    <property type="match status" value="1"/>
</dbReference>
<name>S3CVS7_OPHP1</name>
<sequence>MSSSGPVSDQPIPQQRRSKMATSNEASSSTPTRPTLSSSRGSPYLPTSRETLLLAIFPALLLFGTIFSTLSPQTRAAAAAATTAGSASATSHYPQSPEFAPSYFARKSNVLNVLFVKRGWFWITVTFFAFVATHPYFTAVQKAPSKTLFGRRASAAIRWSLVTGWWILVTQWFFGPALIDRSFRLTGGGCEALQALADEIEAEAVQQGRAGSTSAQFLNAASSSSACKNAGGTWSGGHDISGHVFLLTLGTTFLAQEIGWVLWRKVAASTATGARAVDSRAIVMGDGAVKSAEVEAGLGGSVLESPAVLSSVLVTRFASVVVGLSMWMLLMTAIYFHTWPEKLTGLIVALTGYYGVYVVPRFVPALRHVVGLPGL</sequence>
<evidence type="ECO:0000256" key="10">
    <source>
        <dbReference type="SAM" id="Phobius"/>
    </source>
</evidence>
<evidence type="ECO:0000256" key="5">
    <source>
        <dbReference type="ARBA" id="ARBA00022989"/>
    </source>
</evidence>
<evidence type="ECO:0000256" key="9">
    <source>
        <dbReference type="SAM" id="MobiDB-lite"/>
    </source>
</evidence>
<feature type="region of interest" description="Disordered" evidence="9">
    <location>
        <begin position="1"/>
        <end position="43"/>
    </location>
</feature>
<keyword evidence="2 8" id="KW-0812">Transmembrane</keyword>
<dbReference type="OrthoDB" id="5579088at2759"/>
<keyword evidence="12" id="KW-1185">Reference proteome</keyword>
<accession>S3CVS7</accession>
<dbReference type="AlphaFoldDB" id="S3CVS7"/>
<evidence type="ECO:0000256" key="7">
    <source>
        <dbReference type="ARBA" id="ARBA00023136"/>
    </source>
</evidence>
<comment type="similarity">
    <text evidence="8">Belongs to the FIT family. Fungal FIT2B/SCS3 subfamily.</text>
</comment>
<feature type="transmembrane region" description="Helical" evidence="10">
    <location>
        <begin position="317"/>
        <end position="337"/>
    </location>
</feature>
<dbReference type="STRING" id="1262450.S3CVS7"/>
<comment type="catalytic activity">
    <reaction evidence="8">
        <text>hexadecanoyl-CoA + H2O = S-hexadecanoyl-4'-phosphopantetheine + adenosine 3',5'-bisphosphate + 2 H(+)</text>
        <dbReference type="Rhea" id="RHEA:50032"/>
        <dbReference type="ChEBI" id="CHEBI:15377"/>
        <dbReference type="ChEBI" id="CHEBI:15378"/>
        <dbReference type="ChEBI" id="CHEBI:57379"/>
        <dbReference type="ChEBI" id="CHEBI:58343"/>
        <dbReference type="ChEBI" id="CHEBI:132018"/>
    </reaction>
</comment>
<dbReference type="HOGENOM" id="CLU_048143_0_0_1"/>
<dbReference type="InterPro" id="IPR046400">
    <property type="entry name" value="SCS3"/>
</dbReference>
<organism evidence="11 12">
    <name type="scientific">Ophiostoma piceae (strain UAMH 11346)</name>
    <name type="common">Sap stain fungus</name>
    <dbReference type="NCBI Taxonomy" id="1262450"/>
    <lineage>
        <taxon>Eukaryota</taxon>
        <taxon>Fungi</taxon>
        <taxon>Dikarya</taxon>
        <taxon>Ascomycota</taxon>
        <taxon>Pezizomycotina</taxon>
        <taxon>Sordariomycetes</taxon>
        <taxon>Sordariomycetidae</taxon>
        <taxon>Ophiostomatales</taxon>
        <taxon>Ophiostomataceae</taxon>
        <taxon>Ophiostoma</taxon>
    </lineage>
</organism>
<keyword evidence="8" id="KW-0594">Phospholipid biosynthesis</keyword>
<evidence type="ECO:0000256" key="3">
    <source>
        <dbReference type="ARBA" id="ARBA00022801"/>
    </source>
</evidence>
<dbReference type="VEuPathDB" id="FungiDB:F503_05898"/>
<evidence type="ECO:0000313" key="12">
    <source>
        <dbReference type="Proteomes" id="UP000016923"/>
    </source>
</evidence>
<feature type="transmembrane region" description="Helical" evidence="10">
    <location>
        <begin position="343"/>
        <end position="363"/>
    </location>
</feature>
<dbReference type="Proteomes" id="UP000016923">
    <property type="component" value="Unassembled WGS sequence"/>
</dbReference>
<feature type="transmembrane region" description="Helical" evidence="10">
    <location>
        <begin position="52"/>
        <end position="70"/>
    </location>
</feature>
<keyword evidence="3 8" id="KW-0378">Hydrolase</keyword>
<comment type="catalytic activity">
    <reaction evidence="8">
        <text>(9Z)-octadecenoyl-CoA + H2O = S-(9Z-octadecenoyl)-4'-phosphopantetheine + adenosine 3',5'-bisphosphate + 2 H(+)</text>
        <dbReference type="Rhea" id="RHEA:65564"/>
        <dbReference type="ChEBI" id="CHEBI:15377"/>
        <dbReference type="ChEBI" id="CHEBI:15378"/>
        <dbReference type="ChEBI" id="CHEBI:57387"/>
        <dbReference type="ChEBI" id="CHEBI:58343"/>
        <dbReference type="ChEBI" id="CHEBI:156553"/>
    </reaction>
</comment>
<comment type="subcellular location">
    <subcellularLocation>
        <location evidence="1 8">Endoplasmic reticulum membrane</location>
        <topology evidence="1 8">Multi-pass membrane protein</topology>
    </subcellularLocation>
</comment>
<dbReference type="EC" id="3.6.1.-" evidence="8"/>
<dbReference type="GO" id="GO:0010945">
    <property type="term" value="F:coenzyme A diphosphatase activity"/>
    <property type="evidence" value="ECO:0007669"/>
    <property type="project" value="InterPro"/>
</dbReference>
<evidence type="ECO:0000256" key="8">
    <source>
        <dbReference type="HAMAP-Rule" id="MF_03231"/>
    </source>
</evidence>
<evidence type="ECO:0000256" key="6">
    <source>
        <dbReference type="ARBA" id="ARBA00023098"/>
    </source>
</evidence>